<keyword evidence="10" id="KW-1185">Reference proteome</keyword>
<comment type="subcellular location">
    <subcellularLocation>
        <location evidence="5">Endomembrane system</location>
        <topology evidence="5">Peripheral membrane protein</topology>
        <orientation evidence="5">Cytoplasmic side</orientation>
    </subcellularLocation>
</comment>
<sequence length="1053" mass="120080">MTLISLDEKTPGAPVVDVEPVQLQFDVNGSLQRLLVQNDIMYLILTSSVYRIDLSNPSEVRHVELVQQGGSSLRITNAWLHPNGAHLICQVNHTTYYYLNESYVRFKILPRFKGLKINCMAFPDGDRAVSGDFLSGTKDGAVYICSLKSHDPSVHESKRDDKYVKQAYQASSSQSGNTSVSQLMFSKDDSLVVALVGDSLYTWSVAGHSYQVLIKSLKTTPTTVKIGQAIFTTRDSSYTIINPSTNAIYTNDQDLNLAQVDKFPVSGEDGLSHSPALSSVISTRHYLMALSTKHDKIHLLAKLSNDTTSSHDLTVQGKVIGITADNTANTYWLYTHSNIYEVVLSNESSAVWYNYYQMGMYEEALTCLEKNSANASKRDLVLIKSGYNSLQKGGFGIDYSEDIDPELFLLQVKGIRILAQSSEPFEKVCLMLMSLQHDGTDLSSTTSSTDARTKSSLSEKLLVEYLLVKFQQAKLEKNKIRTVVLSSWIIEMMLRLVYKKEEENSKFESFLASNYKHLDSKTVYQIIMGYNYPSKLIYYAELIEDFEFILNYYVDLEDWTNSLKTLVKIYTDGDRELIFKKATVLLVNAPKATVDIWLKFNELDYEKLLPAILTYNKNNINIKLEENQTIKFLSRVIYDKGVKNKIINNYFLCLLVTYPTEDKEQVNRYMVKVLKRIKQDGSSQAYDANFILRQCLQNNHYHPAIIILINDMQLFEQALELSLDYDLTELAQFVLRKYDDYLFDRVSKDEDMFEFTDHEQDLKFVGKVKIEEESFSSRKKLWTMFSKYLINGVCNGKSFAFLDDMSSESEDIKTESETEKESKSKGKPTNSISDITSGLVESMTNGPTNNSIKFNSSKISCLLKYLLSASYDSKTNSNVLSLKDLLPLFPESVMINNFKTEIIQSLNQYNSKINQLSYEMQESLNISQALKKQVRESQETSNKGRIHTVVEPGEPCQLCGELLVNKAFVCFPNCQHCFHKECLVKSFLKSKGDYRFKKIFHNFKRNPTSTNREELDDLLLKECVLCSEGNINTIDDNIIDLESDKKESEKWDL</sequence>
<feature type="domain" description="Pep3/Vps18 RING C-terminal" evidence="8">
    <location>
        <begin position="950"/>
        <end position="1031"/>
    </location>
</feature>
<keyword evidence="4" id="KW-0472">Membrane</keyword>
<dbReference type="Pfam" id="PF05131">
    <property type="entry name" value="Pep3_Vps18"/>
    <property type="match status" value="1"/>
</dbReference>
<evidence type="ECO:0000259" key="7">
    <source>
        <dbReference type="Pfam" id="PF05131"/>
    </source>
</evidence>
<dbReference type="SUPFAM" id="SSF57850">
    <property type="entry name" value="RING/U-box"/>
    <property type="match status" value="1"/>
</dbReference>
<dbReference type="InterPro" id="IPR007810">
    <property type="entry name" value="Pep3/Vps18_beta-prop"/>
</dbReference>
<evidence type="ECO:0000256" key="3">
    <source>
        <dbReference type="ARBA" id="ARBA00022833"/>
    </source>
</evidence>
<dbReference type="Proteomes" id="UP001497600">
    <property type="component" value="Chromosome F"/>
</dbReference>
<name>A0ABP0EGP5_9ASCO</name>
<evidence type="ECO:0000256" key="1">
    <source>
        <dbReference type="ARBA" id="ARBA00022723"/>
    </source>
</evidence>
<gene>
    <name evidence="9" type="primary">PEP3</name>
    <name evidence="9" type="ORF">CAAN4_F10066</name>
</gene>
<feature type="domain" description="Pep3/Vps18 beta-propeller" evidence="7">
    <location>
        <begin position="14"/>
        <end position="343"/>
    </location>
</feature>
<evidence type="ECO:0000256" key="5">
    <source>
        <dbReference type="ARBA" id="ARBA00029433"/>
    </source>
</evidence>
<accession>A0ABP0EGP5</accession>
<evidence type="ECO:0000256" key="2">
    <source>
        <dbReference type="ARBA" id="ARBA00022771"/>
    </source>
</evidence>
<evidence type="ECO:0000256" key="6">
    <source>
        <dbReference type="SAM" id="MobiDB-lite"/>
    </source>
</evidence>
<keyword evidence="2" id="KW-0863">Zinc-finger</keyword>
<protein>
    <submittedName>
        <fullName evidence="9">Vacuolar membrane protein Pep3p</fullName>
    </submittedName>
</protein>
<dbReference type="Pfam" id="PF26148">
    <property type="entry name" value="VPS18_RING_C"/>
    <property type="match status" value="1"/>
</dbReference>
<evidence type="ECO:0000313" key="9">
    <source>
        <dbReference type="EMBL" id="CAK7913104.1"/>
    </source>
</evidence>
<proteinExistence type="predicted"/>
<evidence type="ECO:0000313" key="10">
    <source>
        <dbReference type="Proteomes" id="UP001497600"/>
    </source>
</evidence>
<keyword evidence="1" id="KW-0479">Metal-binding</keyword>
<keyword evidence="3" id="KW-0862">Zinc</keyword>
<reference evidence="9 10" key="1">
    <citation type="submission" date="2024-01" db="EMBL/GenBank/DDBJ databases">
        <authorList>
            <consortium name="Genoscope - CEA"/>
            <person name="William W."/>
        </authorList>
    </citation>
    <scope>NUCLEOTIDE SEQUENCE [LARGE SCALE GENOMIC DNA]</scope>
    <source>
        <strain evidence="9 10">29B2s-10</strain>
    </source>
</reference>
<feature type="region of interest" description="Disordered" evidence="6">
    <location>
        <begin position="810"/>
        <end position="834"/>
    </location>
</feature>
<dbReference type="SUPFAM" id="SSF69322">
    <property type="entry name" value="Tricorn protease domain 2"/>
    <property type="match status" value="1"/>
</dbReference>
<dbReference type="InterPro" id="IPR058919">
    <property type="entry name" value="Pep3/Vps18_RING_C"/>
</dbReference>
<dbReference type="PANTHER" id="PTHR23323:SF26">
    <property type="entry name" value="VACUOLAR PROTEIN SORTING-ASSOCIATED PROTEIN 18 HOMOLOG"/>
    <property type="match status" value="1"/>
</dbReference>
<dbReference type="PANTHER" id="PTHR23323">
    <property type="entry name" value="VACUOLAR PROTEIN SORTING-ASSOCIATED PROTEIN"/>
    <property type="match status" value="1"/>
</dbReference>
<evidence type="ECO:0000256" key="4">
    <source>
        <dbReference type="ARBA" id="ARBA00023136"/>
    </source>
</evidence>
<dbReference type="EMBL" id="OZ004258">
    <property type="protein sequence ID" value="CAK7913104.1"/>
    <property type="molecule type" value="Genomic_DNA"/>
</dbReference>
<evidence type="ECO:0000259" key="8">
    <source>
        <dbReference type="Pfam" id="PF26148"/>
    </source>
</evidence>
<organism evidence="9 10">
    <name type="scientific">[Candida] anglica</name>
    <dbReference type="NCBI Taxonomy" id="148631"/>
    <lineage>
        <taxon>Eukaryota</taxon>
        <taxon>Fungi</taxon>
        <taxon>Dikarya</taxon>
        <taxon>Ascomycota</taxon>
        <taxon>Saccharomycotina</taxon>
        <taxon>Pichiomycetes</taxon>
        <taxon>Debaryomycetaceae</taxon>
        <taxon>Kurtzmaniella</taxon>
    </lineage>
</organism>
<feature type="compositionally biased region" description="Basic and acidic residues" evidence="6">
    <location>
        <begin position="810"/>
        <end position="824"/>
    </location>
</feature>